<evidence type="ECO:0000313" key="1">
    <source>
        <dbReference type="EMBL" id="AAV35962.1"/>
    </source>
</evidence>
<keyword evidence="2" id="KW-1185">Reference proteome</keyword>
<gene>
    <name evidence="1" type="ORF">orf142</name>
</gene>
<reference evidence="1 2" key="1">
    <citation type="journal article" date="2004" name="J. Bacteriol.">
        <title>Lactobacillus plantarum bacteriophage LP65: a new member of the SPO1-like genus of the family Myoviridae.</title>
        <authorList>
            <person name="Chibani-Chennoufi S."/>
            <person name="Dillmann M.L."/>
            <person name="Marvin-Guy L."/>
            <person name="Rami-Shojaei S."/>
            <person name="Brussow H."/>
        </authorList>
    </citation>
    <scope>NUCLEOTIDE SEQUENCE</scope>
</reference>
<dbReference type="Proteomes" id="UP000002117">
    <property type="component" value="Segment"/>
</dbReference>
<dbReference type="EMBL" id="AY682195">
    <property type="protein sequence ID" value="AAV35962.1"/>
    <property type="molecule type" value="Genomic_DNA"/>
</dbReference>
<proteinExistence type="predicted"/>
<dbReference type="RefSeq" id="YP_164777.1">
    <property type="nucleotide sequence ID" value="NC_006565.1"/>
</dbReference>
<name>Q5ULH2_9CAUD</name>
<protein>
    <submittedName>
        <fullName evidence="1">Orf142</fullName>
    </submittedName>
</protein>
<evidence type="ECO:0000313" key="2">
    <source>
        <dbReference type="Proteomes" id="UP000002117"/>
    </source>
</evidence>
<sequence>MNTKVPAVQFDGTKNSRKKYHVESAGDGKFRIKTATGKQIVRAGDWLILDKLENTVLVVPIKTFSLYFRRHE</sequence>
<dbReference type="KEGG" id="vg:3197402"/>
<organism evidence="1 2">
    <name type="scientific">Lactobacillus phage LP65</name>
    <dbReference type="NCBI Taxonomy" id="2892344"/>
    <lineage>
        <taxon>Viruses</taxon>
        <taxon>Duplodnaviria</taxon>
        <taxon>Heunggongvirae</taxon>
        <taxon>Uroviricota</taxon>
        <taxon>Caudoviricetes</taxon>
        <taxon>Herelleviridae</taxon>
        <taxon>Salchichonvirus</taxon>
        <taxon>Salchichonvirus LP65</taxon>
    </lineage>
</organism>
<accession>Q5ULH2</accession>